<dbReference type="Gene3D" id="1.10.100.10">
    <property type="entry name" value="Insulin-like"/>
    <property type="match status" value="1"/>
</dbReference>
<feature type="signal peptide" evidence="1">
    <location>
        <begin position="1"/>
        <end position="24"/>
    </location>
</feature>
<feature type="chain" id="PRO_5045902410" evidence="1">
    <location>
        <begin position="25"/>
        <end position="188"/>
    </location>
</feature>
<keyword evidence="1" id="KW-0732">Signal</keyword>
<dbReference type="Proteomes" id="UP001652625">
    <property type="component" value="Chromosome 05"/>
</dbReference>
<evidence type="ECO:0000313" key="2">
    <source>
        <dbReference type="Proteomes" id="UP001652625"/>
    </source>
</evidence>
<dbReference type="RefSeq" id="XP_065654070.1">
    <property type="nucleotide sequence ID" value="XM_065797998.1"/>
</dbReference>
<reference evidence="3" key="1">
    <citation type="submission" date="2025-08" db="UniProtKB">
        <authorList>
            <consortium name="RefSeq"/>
        </authorList>
    </citation>
    <scope>IDENTIFICATION</scope>
</reference>
<evidence type="ECO:0000256" key="1">
    <source>
        <dbReference type="SAM" id="SignalP"/>
    </source>
</evidence>
<dbReference type="GeneID" id="136080806"/>
<sequence>MKYDKTTVVCLCLFLYISERITYGEPIESSVLNVDSITSSKNEQEDSSVLTLRLNKILRRYYEEWSGTFTNDRLKKETDLKNKISENLLVDDFIPKKKEANGWRICSHRSFLSILKYVCNINNKPLSWSKKESQLTKKELVIGGQQASSFLNTNYNWLNAGFSTDVDFIDECCNLKGCNTNEISEYCN</sequence>
<evidence type="ECO:0000313" key="3">
    <source>
        <dbReference type="RefSeq" id="XP_065654070.1"/>
    </source>
</evidence>
<gene>
    <name evidence="3" type="primary">LOC136080806</name>
</gene>
<name>A0ABM4BXW7_HYDVU</name>
<keyword evidence="2" id="KW-1185">Reference proteome</keyword>
<accession>A0ABM4BXW7</accession>
<organism evidence="2 3">
    <name type="scientific">Hydra vulgaris</name>
    <name type="common">Hydra</name>
    <name type="synonym">Hydra attenuata</name>
    <dbReference type="NCBI Taxonomy" id="6087"/>
    <lineage>
        <taxon>Eukaryota</taxon>
        <taxon>Metazoa</taxon>
        <taxon>Cnidaria</taxon>
        <taxon>Hydrozoa</taxon>
        <taxon>Hydroidolina</taxon>
        <taxon>Anthoathecata</taxon>
        <taxon>Aplanulata</taxon>
        <taxon>Hydridae</taxon>
        <taxon>Hydra</taxon>
    </lineage>
</organism>
<protein>
    <submittedName>
        <fullName evidence="3">Uncharacterized protein LOC136080806</fullName>
    </submittedName>
</protein>
<proteinExistence type="predicted"/>